<evidence type="ECO:0000256" key="5">
    <source>
        <dbReference type="ARBA" id="ARBA00023002"/>
    </source>
</evidence>
<dbReference type="SUPFAM" id="SSF47571">
    <property type="entry name" value="Cloroperoxidase"/>
    <property type="match status" value="1"/>
</dbReference>
<gene>
    <name evidence="10" type="ORF">SISNIDRAFT_467212</name>
</gene>
<dbReference type="GO" id="GO:0046872">
    <property type="term" value="F:metal ion binding"/>
    <property type="evidence" value="ECO:0007669"/>
    <property type="project" value="UniProtKB-KW"/>
</dbReference>
<evidence type="ECO:0000256" key="8">
    <source>
        <dbReference type="SAM" id="SignalP"/>
    </source>
</evidence>
<comment type="similarity">
    <text evidence="7">Belongs to the chloroperoxidase family.</text>
</comment>
<keyword evidence="5" id="KW-0560">Oxidoreductase</keyword>
<evidence type="ECO:0000256" key="3">
    <source>
        <dbReference type="ARBA" id="ARBA00022617"/>
    </source>
</evidence>
<evidence type="ECO:0000313" key="11">
    <source>
        <dbReference type="Proteomes" id="UP000076722"/>
    </source>
</evidence>
<keyword evidence="8" id="KW-0732">Signal</keyword>
<comment type="cofactor">
    <cofactor evidence="1">
        <name>heme b</name>
        <dbReference type="ChEBI" id="CHEBI:60344"/>
    </cofactor>
</comment>
<dbReference type="EMBL" id="KV419412">
    <property type="protein sequence ID" value="KZS91970.1"/>
    <property type="molecule type" value="Genomic_DNA"/>
</dbReference>
<accession>A0A164T0N8</accession>
<dbReference type="InterPro" id="IPR000028">
    <property type="entry name" value="Chloroperoxidase"/>
</dbReference>
<feature type="chain" id="PRO_5007853254" evidence="8">
    <location>
        <begin position="23"/>
        <end position="372"/>
    </location>
</feature>
<evidence type="ECO:0000256" key="6">
    <source>
        <dbReference type="ARBA" id="ARBA00023004"/>
    </source>
</evidence>
<feature type="domain" description="Heme haloperoxidase family profile" evidence="9">
    <location>
        <begin position="50"/>
        <end position="292"/>
    </location>
</feature>
<dbReference type="PROSITE" id="PS51405">
    <property type="entry name" value="HEME_HALOPEROXIDASE"/>
    <property type="match status" value="1"/>
</dbReference>
<evidence type="ECO:0000256" key="7">
    <source>
        <dbReference type="ARBA" id="ARBA00025795"/>
    </source>
</evidence>
<evidence type="ECO:0000256" key="2">
    <source>
        <dbReference type="ARBA" id="ARBA00022559"/>
    </source>
</evidence>
<protein>
    <submittedName>
        <fullName evidence="10">Cloroperoxidase</fullName>
    </submittedName>
</protein>
<dbReference type="PANTHER" id="PTHR33577">
    <property type="entry name" value="STERIGMATOCYSTIN BIOSYNTHESIS PEROXIDASE STCC-RELATED"/>
    <property type="match status" value="1"/>
</dbReference>
<dbReference type="PANTHER" id="PTHR33577:SF16">
    <property type="entry name" value="HEME HALOPEROXIDASE FAMILY PROFILE DOMAIN-CONTAINING PROTEIN"/>
    <property type="match status" value="1"/>
</dbReference>
<feature type="signal peptide" evidence="8">
    <location>
        <begin position="1"/>
        <end position="22"/>
    </location>
</feature>
<sequence>MFGTLKAFAFIAATLSTSVVLGAATASDGGVIITLPPRSTDVGIKKVPDAAHPFIAPGPNDQRGPCPALNTLANHGYIPRNGVASFEEILAGTREGFNMDRDLAGFLAGFSMMARGNAFLNKLSIGSVSPLIPVVPGAIDGPAPPGGIAKHDRFEGDVSMTRQDFNIGDDVHFQISLFDEFLSAIEEFGDDNALHGPKSIVNMKVMQEFKFQRFQESQAADKTVSFHSSRIASSYNEAAFILTFFANGTDGLLSKQALTSIFQNQTFAPNWFRRSSPGTFDFIVDTAAEVLAPHPIQPGANVNGVYVLDPPDNSQFLRQCNAAYSDFVLNNLPHTLNNVTQPTFKKNIQTLLSIVATPFGCPELLPAGPVGQ</sequence>
<keyword evidence="4" id="KW-0479">Metal-binding</keyword>
<dbReference type="OrthoDB" id="2542103at2759"/>
<keyword evidence="6" id="KW-0408">Iron</keyword>
<keyword evidence="2 10" id="KW-0575">Peroxidase</keyword>
<evidence type="ECO:0000259" key="9">
    <source>
        <dbReference type="PROSITE" id="PS51405"/>
    </source>
</evidence>
<dbReference type="Proteomes" id="UP000076722">
    <property type="component" value="Unassembled WGS sequence"/>
</dbReference>
<evidence type="ECO:0000256" key="1">
    <source>
        <dbReference type="ARBA" id="ARBA00001970"/>
    </source>
</evidence>
<name>A0A164T0N8_9AGAM</name>
<evidence type="ECO:0000313" key="10">
    <source>
        <dbReference type="EMBL" id="KZS91970.1"/>
    </source>
</evidence>
<proteinExistence type="inferred from homology"/>
<keyword evidence="3" id="KW-0349">Heme</keyword>
<dbReference type="Pfam" id="PF01328">
    <property type="entry name" value="Peroxidase_2"/>
    <property type="match status" value="1"/>
</dbReference>
<keyword evidence="11" id="KW-1185">Reference proteome</keyword>
<dbReference type="InterPro" id="IPR036851">
    <property type="entry name" value="Chloroperoxidase-like_sf"/>
</dbReference>
<reference evidence="10 11" key="1">
    <citation type="journal article" date="2016" name="Mol. Biol. Evol.">
        <title>Comparative Genomics of Early-Diverging Mushroom-Forming Fungi Provides Insights into the Origins of Lignocellulose Decay Capabilities.</title>
        <authorList>
            <person name="Nagy L.G."/>
            <person name="Riley R."/>
            <person name="Tritt A."/>
            <person name="Adam C."/>
            <person name="Daum C."/>
            <person name="Floudas D."/>
            <person name="Sun H."/>
            <person name="Yadav J.S."/>
            <person name="Pangilinan J."/>
            <person name="Larsson K.H."/>
            <person name="Matsuura K."/>
            <person name="Barry K."/>
            <person name="Labutti K."/>
            <person name="Kuo R."/>
            <person name="Ohm R.A."/>
            <person name="Bhattacharya S.S."/>
            <person name="Shirouzu T."/>
            <person name="Yoshinaga Y."/>
            <person name="Martin F.M."/>
            <person name="Grigoriev I.V."/>
            <person name="Hibbett D.S."/>
        </authorList>
    </citation>
    <scope>NUCLEOTIDE SEQUENCE [LARGE SCALE GENOMIC DNA]</scope>
    <source>
        <strain evidence="10 11">HHB9708</strain>
    </source>
</reference>
<evidence type="ECO:0000256" key="4">
    <source>
        <dbReference type="ARBA" id="ARBA00022723"/>
    </source>
</evidence>
<dbReference type="Gene3D" id="1.10.489.10">
    <property type="entry name" value="Chloroperoxidase-like"/>
    <property type="match status" value="1"/>
</dbReference>
<organism evidence="10 11">
    <name type="scientific">Sistotremastrum niveocremeum HHB9708</name>
    <dbReference type="NCBI Taxonomy" id="1314777"/>
    <lineage>
        <taxon>Eukaryota</taxon>
        <taxon>Fungi</taxon>
        <taxon>Dikarya</taxon>
        <taxon>Basidiomycota</taxon>
        <taxon>Agaricomycotina</taxon>
        <taxon>Agaricomycetes</taxon>
        <taxon>Sistotremastrales</taxon>
        <taxon>Sistotremastraceae</taxon>
        <taxon>Sertulicium</taxon>
        <taxon>Sertulicium niveocremeum</taxon>
    </lineage>
</organism>
<dbReference type="GO" id="GO:0004601">
    <property type="term" value="F:peroxidase activity"/>
    <property type="evidence" value="ECO:0007669"/>
    <property type="project" value="UniProtKB-KW"/>
</dbReference>
<dbReference type="AlphaFoldDB" id="A0A164T0N8"/>